<dbReference type="Proteomes" id="UP001596380">
    <property type="component" value="Unassembled WGS sequence"/>
</dbReference>
<dbReference type="PANTHER" id="PTHR10672:SF3">
    <property type="entry name" value="PROTEIN HU-LI TAI SHAO"/>
    <property type="match status" value="1"/>
</dbReference>
<dbReference type="InterPro" id="IPR036409">
    <property type="entry name" value="Aldolase_II/adducin_N_sf"/>
</dbReference>
<dbReference type="SMART" id="SM01007">
    <property type="entry name" value="Aldolase_II"/>
    <property type="match status" value="1"/>
</dbReference>
<evidence type="ECO:0000313" key="4">
    <source>
        <dbReference type="Proteomes" id="UP001596380"/>
    </source>
</evidence>
<evidence type="ECO:0000256" key="1">
    <source>
        <dbReference type="ARBA" id="ARBA00037961"/>
    </source>
</evidence>
<feature type="domain" description="Class II aldolase/adducin N-terminal" evidence="2">
    <location>
        <begin position="4"/>
        <end position="183"/>
    </location>
</feature>
<evidence type="ECO:0000259" key="2">
    <source>
        <dbReference type="SMART" id="SM01007"/>
    </source>
</evidence>
<sequence length="223" mass="23523">MSRDDAVRASRALAAAGQGDMVWGHVAVRDPGGRGIWIKAPGWGLEEVEPGDVQLVSFDAEVVEGDGTPHKECHIHLEILRARPELNCSVHTHARSAVAFAALDVPLLPVSHEATIFGGADAPRFTTTGGLVCTPALGRDLAACLGDAPAALMPKHGLVAAGETVPEAVMHAVLLDRACEVQLAAMAAGPIRTYSDADEAAAKRAQCWPRSQLEAGWEYLTRK</sequence>
<organism evidence="3 4">
    <name type="scientific">Actinomadura yumaensis</name>
    <dbReference type="NCBI Taxonomy" id="111807"/>
    <lineage>
        <taxon>Bacteria</taxon>
        <taxon>Bacillati</taxon>
        <taxon>Actinomycetota</taxon>
        <taxon>Actinomycetes</taxon>
        <taxon>Streptosporangiales</taxon>
        <taxon>Thermomonosporaceae</taxon>
        <taxon>Actinomadura</taxon>
    </lineage>
</organism>
<protein>
    <submittedName>
        <fullName evidence="3">Class II aldolase/adducin family protein</fullName>
    </submittedName>
</protein>
<dbReference type="InterPro" id="IPR051017">
    <property type="entry name" value="Aldolase-II_Adducin_sf"/>
</dbReference>
<accession>A0ABW2CDI0</accession>
<dbReference type="RefSeq" id="WP_378041961.1">
    <property type="nucleotide sequence ID" value="NZ_JBHSXE010000001.1"/>
</dbReference>
<name>A0ABW2CDI0_9ACTN</name>
<dbReference type="SUPFAM" id="SSF53639">
    <property type="entry name" value="AraD/HMP-PK domain-like"/>
    <property type="match status" value="1"/>
</dbReference>
<dbReference type="Pfam" id="PF00596">
    <property type="entry name" value="Aldolase_II"/>
    <property type="match status" value="1"/>
</dbReference>
<dbReference type="EMBL" id="JBHSXS010000002">
    <property type="protein sequence ID" value="MFC6879039.1"/>
    <property type="molecule type" value="Genomic_DNA"/>
</dbReference>
<comment type="caution">
    <text evidence="3">The sequence shown here is derived from an EMBL/GenBank/DDBJ whole genome shotgun (WGS) entry which is preliminary data.</text>
</comment>
<proteinExistence type="inferred from homology"/>
<keyword evidence="4" id="KW-1185">Reference proteome</keyword>
<gene>
    <name evidence="3" type="ORF">ACFQKB_04595</name>
</gene>
<reference evidence="4" key="1">
    <citation type="journal article" date="2019" name="Int. J. Syst. Evol. Microbiol.">
        <title>The Global Catalogue of Microorganisms (GCM) 10K type strain sequencing project: providing services to taxonomists for standard genome sequencing and annotation.</title>
        <authorList>
            <consortium name="The Broad Institute Genomics Platform"/>
            <consortium name="The Broad Institute Genome Sequencing Center for Infectious Disease"/>
            <person name="Wu L."/>
            <person name="Ma J."/>
        </authorList>
    </citation>
    <scope>NUCLEOTIDE SEQUENCE [LARGE SCALE GENOMIC DNA]</scope>
    <source>
        <strain evidence="4">JCM 3369</strain>
    </source>
</reference>
<dbReference type="PANTHER" id="PTHR10672">
    <property type="entry name" value="ADDUCIN"/>
    <property type="match status" value="1"/>
</dbReference>
<dbReference type="InterPro" id="IPR001303">
    <property type="entry name" value="Aldolase_II/adducin_N"/>
</dbReference>
<evidence type="ECO:0000313" key="3">
    <source>
        <dbReference type="EMBL" id="MFC6879039.1"/>
    </source>
</evidence>
<dbReference type="Gene3D" id="3.40.225.10">
    <property type="entry name" value="Class II aldolase/adducin N-terminal domain"/>
    <property type="match status" value="1"/>
</dbReference>
<comment type="similarity">
    <text evidence="1">Belongs to the aldolase class II family.</text>
</comment>